<protein>
    <submittedName>
        <fullName evidence="2">Uncharacterized protein</fullName>
    </submittedName>
</protein>
<feature type="region of interest" description="Disordered" evidence="1">
    <location>
        <begin position="99"/>
        <end position="129"/>
    </location>
</feature>
<evidence type="ECO:0000256" key="1">
    <source>
        <dbReference type="SAM" id="MobiDB-lite"/>
    </source>
</evidence>
<dbReference type="CDD" id="cd23700">
    <property type="entry name" value="At3g51010"/>
    <property type="match status" value="1"/>
</dbReference>
<organism evidence="2 3">
    <name type="scientific">Rhynchospora tenuis</name>
    <dbReference type="NCBI Taxonomy" id="198213"/>
    <lineage>
        <taxon>Eukaryota</taxon>
        <taxon>Viridiplantae</taxon>
        <taxon>Streptophyta</taxon>
        <taxon>Embryophyta</taxon>
        <taxon>Tracheophyta</taxon>
        <taxon>Spermatophyta</taxon>
        <taxon>Magnoliopsida</taxon>
        <taxon>Liliopsida</taxon>
        <taxon>Poales</taxon>
        <taxon>Cyperaceae</taxon>
        <taxon>Cyperoideae</taxon>
        <taxon>Rhynchosporeae</taxon>
        <taxon>Rhynchospora</taxon>
    </lineage>
</organism>
<gene>
    <name evidence="2" type="ORF">LUZ61_016807</name>
</gene>
<evidence type="ECO:0000313" key="3">
    <source>
        <dbReference type="Proteomes" id="UP001210211"/>
    </source>
</evidence>
<comment type="caution">
    <text evidence="2">The sequence shown here is derived from an EMBL/GenBank/DDBJ whole genome shotgun (WGS) entry which is preliminary data.</text>
</comment>
<feature type="compositionally biased region" description="Basic residues" evidence="1">
    <location>
        <begin position="117"/>
        <end position="129"/>
    </location>
</feature>
<dbReference type="Proteomes" id="UP001210211">
    <property type="component" value="Unassembled WGS sequence"/>
</dbReference>
<dbReference type="PANTHER" id="PTHR36767">
    <property type="entry name" value="OS05G0126200 PROTEIN"/>
    <property type="match status" value="1"/>
</dbReference>
<sequence length="190" mass="21492">MSLLRALRTISRPLTHASSLSRVVSSPLSQHSPGRFLPTSGFGSDRSSILARFCSSSALLSADFSKLTESRFPKRRPGLKNRKKRATLRPSGPYAWVKYVPGEPIQPTQPNEGSIKARGRNEKKRMRQHKAFVLSEKKKRQAQWAEARKRKETARIERKMAQVAREKAWAERLIELQQLEQAKKSAASTA</sequence>
<reference evidence="2 3" key="1">
    <citation type="journal article" date="2022" name="Cell">
        <title>Repeat-based holocentromeres influence genome architecture and karyotype evolution.</title>
        <authorList>
            <person name="Hofstatter P.G."/>
            <person name="Thangavel G."/>
            <person name="Lux T."/>
            <person name="Neumann P."/>
            <person name="Vondrak T."/>
            <person name="Novak P."/>
            <person name="Zhang M."/>
            <person name="Costa L."/>
            <person name="Castellani M."/>
            <person name="Scott A."/>
            <person name="Toegelov H."/>
            <person name="Fuchs J."/>
            <person name="Mata-Sucre Y."/>
            <person name="Dias Y."/>
            <person name="Vanzela A.L.L."/>
            <person name="Huettel B."/>
            <person name="Almeida C.C.S."/>
            <person name="Simkova H."/>
            <person name="Souza G."/>
            <person name="Pedrosa-Harand A."/>
            <person name="Macas J."/>
            <person name="Mayer K.F.X."/>
            <person name="Houben A."/>
            <person name="Marques A."/>
        </authorList>
    </citation>
    <scope>NUCLEOTIDE SEQUENCE [LARGE SCALE GENOMIC DNA]</scope>
    <source>
        <strain evidence="2">RhyTen1mFocal</strain>
    </source>
</reference>
<keyword evidence="3" id="KW-1185">Reference proteome</keyword>
<dbReference type="PANTHER" id="PTHR36767:SF1">
    <property type="entry name" value="OS05G0126200 PROTEIN"/>
    <property type="match status" value="1"/>
</dbReference>
<dbReference type="EMBL" id="JAMRDG010000002">
    <property type="protein sequence ID" value="KAJ3687643.1"/>
    <property type="molecule type" value="Genomic_DNA"/>
</dbReference>
<proteinExistence type="predicted"/>
<evidence type="ECO:0000313" key="2">
    <source>
        <dbReference type="EMBL" id="KAJ3687643.1"/>
    </source>
</evidence>
<accession>A0AAD5Z687</accession>
<name>A0AAD5Z687_9POAL</name>
<dbReference type="AlphaFoldDB" id="A0AAD5Z687"/>
<dbReference type="GO" id="GO:0005739">
    <property type="term" value="C:mitochondrion"/>
    <property type="evidence" value="ECO:0007669"/>
    <property type="project" value="TreeGrafter"/>
</dbReference>